<reference evidence="1 2" key="1">
    <citation type="submission" date="2018-03" db="EMBL/GenBank/DDBJ databases">
        <title>Genomes of Pezizomycetes fungi and the evolution of truffles.</title>
        <authorList>
            <person name="Murat C."/>
            <person name="Payen T."/>
            <person name="Noel B."/>
            <person name="Kuo A."/>
            <person name="Martin F.M."/>
        </authorList>
    </citation>
    <scope>NUCLEOTIDE SEQUENCE [LARGE SCALE GENOMIC DNA]</scope>
    <source>
        <strain evidence="1">091103-1</strain>
    </source>
</reference>
<organism evidence="1 2">
    <name type="scientific">Tuber magnatum</name>
    <name type="common">white Piedmont truffle</name>
    <dbReference type="NCBI Taxonomy" id="42249"/>
    <lineage>
        <taxon>Eukaryota</taxon>
        <taxon>Fungi</taxon>
        <taxon>Dikarya</taxon>
        <taxon>Ascomycota</taxon>
        <taxon>Pezizomycotina</taxon>
        <taxon>Pezizomycetes</taxon>
        <taxon>Pezizales</taxon>
        <taxon>Tuberaceae</taxon>
        <taxon>Tuber</taxon>
    </lineage>
</organism>
<protein>
    <submittedName>
        <fullName evidence="1">Uncharacterized protein</fullName>
    </submittedName>
</protein>
<evidence type="ECO:0000313" key="2">
    <source>
        <dbReference type="Proteomes" id="UP000246991"/>
    </source>
</evidence>
<dbReference type="AlphaFoldDB" id="A0A317SLE0"/>
<comment type="caution">
    <text evidence="1">The sequence shown here is derived from an EMBL/GenBank/DDBJ whole genome shotgun (WGS) entry which is preliminary data.</text>
</comment>
<dbReference type="Proteomes" id="UP000246991">
    <property type="component" value="Unassembled WGS sequence"/>
</dbReference>
<accession>A0A317SLE0</accession>
<gene>
    <name evidence="1" type="ORF">C7212DRAFT_346139</name>
</gene>
<dbReference type="EMBL" id="PYWC01000061">
    <property type="protein sequence ID" value="PWW74480.1"/>
    <property type="molecule type" value="Genomic_DNA"/>
</dbReference>
<name>A0A317SLE0_9PEZI</name>
<evidence type="ECO:0000313" key="1">
    <source>
        <dbReference type="EMBL" id="PWW74480.1"/>
    </source>
</evidence>
<keyword evidence="2" id="KW-1185">Reference proteome</keyword>
<proteinExistence type="predicted"/>
<sequence length="188" mass="21014">MSFTQVKRDIYTEGDAGSRHPVKYRSQELLLTPRGGKFFTPRKQNYSTAQQSDKRIEELHTAFLKTSRGTGILTLEIQLSPKRTGGPLNRAVKADSYYRPWAGSPSEQCEEIRAENEDTGGSDCEIPQLTPFSCHRDKVSVVQAEARSAVFASKCSSELFFQAVNTKIALVEAIPELSSGEENYRFRG</sequence>